<reference evidence="2" key="1">
    <citation type="submission" date="2023-04" db="EMBL/GenBank/DDBJ databases">
        <title>Assessment of the microbiological origin of a defect in Grana Padano cheese.</title>
        <authorList>
            <person name="Zago M."/>
            <person name="Rossetti L."/>
            <person name="Bonvini B."/>
            <person name="Carminati D."/>
            <person name="Giraffa G."/>
        </authorList>
    </citation>
    <scope>NUCLEOTIDE SEQUENCE</scope>
    <source>
        <strain evidence="2">4990</strain>
    </source>
</reference>
<dbReference type="InterPro" id="IPR002686">
    <property type="entry name" value="Transposase_17"/>
</dbReference>
<dbReference type="GO" id="GO:0043565">
    <property type="term" value="F:sequence-specific DNA binding"/>
    <property type="evidence" value="ECO:0007669"/>
    <property type="project" value="InterPro"/>
</dbReference>
<dbReference type="GO" id="GO:0006313">
    <property type="term" value="P:DNA transposition"/>
    <property type="evidence" value="ECO:0007669"/>
    <property type="project" value="InterPro"/>
</dbReference>
<dbReference type="PANTHER" id="PTHR34322">
    <property type="entry name" value="TRANSPOSASE, Y1_TNP DOMAIN-CONTAINING"/>
    <property type="match status" value="1"/>
</dbReference>
<evidence type="ECO:0000313" key="2">
    <source>
        <dbReference type="EMBL" id="MDS1002616.1"/>
    </source>
</evidence>
<proteinExistence type="predicted"/>
<evidence type="ECO:0000259" key="1">
    <source>
        <dbReference type="SMART" id="SM01321"/>
    </source>
</evidence>
<dbReference type="Pfam" id="PF01797">
    <property type="entry name" value="Y1_Tnp"/>
    <property type="match status" value="1"/>
</dbReference>
<dbReference type="Gene3D" id="3.30.70.1290">
    <property type="entry name" value="Transposase IS200-like"/>
    <property type="match status" value="1"/>
</dbReference>
<dbReference type="SMART" id="SM01321">
    <property type="entry name" value="Y1_Tnp"/>
    <property type="match status" value="1"/>
</dbReference>
<dbReference type="EMBL" id="JARUIS010000003">
    <property type="protein sequence ID" value="MDS1002616.1"/>
    <property type="molecule type" value="Genomic_DNA"/>
</dbReference>
<gene>
    <name evidence="2" type="ORF">P9J83_03745</name>
</gene>
<dbReference type="PANTHER" id="PTHR34322:SF2">
    <property type="entry name" value="TRANSPOSASE IS200-LIKE DOMAIN-CONTAINING PROTEIN"/>
    <property type="match status" value="1"/>
</dbReference>
<dbReference type="AlphaFoldDB" id="A0AAE4JRY3"/>
<dbReference type="InterPro" id="IPR036515">
    <property type="entry name" value="Transposase_17_sf"/>
</dbReference>
<dbReference type="Proteomes" id="UP001182303">
    <property type="component" value="Unassembled WGS sequence"/>
</dbReference>
<evidence type="ECO:0000313" key="3">
    <source>
        <dbReference type="Proteomes" id="UP001182303"/>
    </source>
</evidence>
<sequence>MFYLARVRRYKREDGVYHVIVRSISEIQVFKNNRDKEMYLAQMKHYKEIYDFKVYAYCIMSNHAHFIIDSNGADISKIMHGLNLKYAMTYNKIYKRHGHLFQDRFKSKIVENNNYLITLSAYIHNNPLQIRGYKECPEKYKYSSLKVYLGTEKDKTGLLDEDYIMQIFGSNPKKARRKYIQFFYMCDDDKLKEEGELENQKTEYRSERSVLLRNFNSRDIIEFISDETGIAKIMMYMKNNKNSKEARALAALLMRCLCDYKVKDICKVIGNVTQPTVSRMCSLAVELIQKKEKYRNIINKFVNYKQVQIAT</sequence>
<organism evidence="2 3">
    <name type="scientific">Clostridium sporogenes</name>
    <dbReference type="NCBI Taxonomy" id="1509"/>
    <lineage>
        <taxon>Bacteria</taxon>
        <taxon>Bacillati</taxon>
        <taxon>Bacillota</taxon>
        <taxon>Clostridia</taxon>
        <taxon>Eubacteriales</taxon>
        <taxon>Clostridiaceae</taxon>
        <taxon>Clostridium</taxon>
    </lineage>
</organism>
<name>A0AAE4JRY3_CLOSG</name>
<dbReference type="Gene3D" id="1.10.1750.10">
    <property type="match status" value="1"/>
</dbReference>
<dbReference type="SUPFAM" id="SSF48295">
    <property type="entry name" value="TrpR-like"/>
    <property type="match status" value="1"/>
</dbReference>
<accession>A0AAE4JRY3</accession>
<dbReference type="GO" id="GO:0004803">
    <property type="term" value="F:transposase activity"/>
    <property type="evidence" value="ECO:0007669"/>
    <property type="project" value="InterPro"/>
</dbReference>
<dbReference type="SUPFAM" id="SSF143422">
    <property type="entry name" value="Transposase IS200-like"/>
    <property type="match status" value="1"/>
</dbReference>
<dbReference type="InterPro" id="IPR010921">
    <property type="entry name" value="Trp_repressor/repl_initiator"/>
</dbReference>
<comment type="caution">
    <text evidence="2">The sequence shown here is derived from an EMBL/GenBank/DDBJ whole genome shotgun (WGS) entry which is preliminary data.</text>
</comment>
<feature type="domain" description="Transposase IS200-like" evidence="1">
    <location>
        <begin position="12"/>
        <end position="126"/>
    </location>
</feature>
<dbReference type="RefSeq" id="WP_310942940.1">
    <property type="nucleotide sequence ID" value="NZ_JARUIS010000003.1"/>
</dbReference>
<protein>
    <submittedName>
        <fullName evidence="2">Transposase</fullName>
    </submittedName>
</protein>